<feature type="region of interest" description="Disordered" evidence="1">
    <location>
        <begin position="1"/>
        <end position="21"/>
    </location>
</feature>
<proteinExistence type="predicted"/>
<accession>A0A7T8HH28</accession>
<evidence type="ECO:0000313" key="2">
    <source>
        <dbReference type="EMBL" id="QQP49953.1"/>
    </source>
</evidence>
<evidence type="ECO:0000256" key="1">
    <source>
        <dbReference type="SAM" id="MobiDB-lite"/>
    </source>
</evidence>
<dbReference type="Proteomes" id="UP000595437">
    <property type="component" value="Chromosome 7"/>
</dbReference>
<protein>
    <submittedName>
        <fullName evidence="2">Uncharacterized protein</fullName>
    </submittedName>
</protein>
<evidence type="ECO:0000313" key="3">
    <source>
        <dbReference type="Proteomes" id="UP000595437"/>
    </source>
</evidence>
<gene>
    <name evidence="2" type="ORF">FKW44_010788</name>
</gene>
<sequence>MSGPSGCEVQRGPVVRSVPSGPCGTASLSWSLSPSSSTVRDSFPHLRGPTLARKGAAYLELNLYVGLVGAGLIAMDPPSILSRSSGFIRNAWHHGGPTSSFIHLVSAFCFLLPKIFIDGKLIQVGFLPK</sequence>
<name>A0A7T8HH28_CALRO</name>
<feature type="non-terminal residue" evidence="2">
    <location>
        <position position="1"/>
    </location>
</feature>
<dbReference type="OrthoDB" id="10033661at2759"/>
<reference evidence="3" key="1">
    <citation type="submission" date="2021-01" db="EMBL/GenBank/DDBJ databases">
        <title>Caligus Genome Assembly.</title>
        <authorList>
            <person name="Gallardo-Escarate C."/>
        </authorList>
    </citation>
    <scope>NUCLEOTIDE SEQUENCE [LARGE SCALE GENOMIC DNA]</scope>
</reference>
<dbReference type="AlphaFoldDB" id="A0A7T8HH28"/>
<organism evidence="2 3">
    <name type="scientific">Caligus rogercresseyi</name>
    <name type="common">Sea louse</name>
    <dbReference type="NCBI Taxonomy" id="217165"/>
    <lineage>
        <taxon>Eukaryota</taxon>
        <taxon>Metazoa</taxon>
        <taxon>Ecdysozoa</taxon>
        <taxon>Arthropoda</taxon>
        <taxon>Crustacea</taxon>
        <taxon>Multicrustacea</taxon>
        <taxon>Hexanauplia</taxon>
        <taxon>Copepoda</taxon>
        <taxon>Siphonostomatoida</taxon>
        <taxon>Caligidae</taxon>
        <taxon>Caligus</taxon>
    </lineage>
</organism>
<keyword evidence="3" id="KW-1185">Reference proteome</keyword>
<dbReference type="EMBL" id="CP045896">
    <property type="protein sequence ID" value="QQP49953.1"/>
    <property type="molecule type" value="Genomic_DNA"/>
</dbReference>